<evidence type="ECO:0000313" key="3">
    <source>
        <dbReference type="EMBL" id="GBM80450.1"/>
    </source>
</evidence>
<accession>A0A4Y2IVB7</accession>
<evidence type="ECO:0000259" key="2">
    <source>
        <dbReference type="Pfam" id="PF01431"/>
    </source>
</evidence>
<dbReference type="PANTHER" id="PTHR11733">
    <property type="entry name" value="ZINC METALLOPROTEASE FAMILY M13 NEPRILYSIN-RELATED"/>
    <property type="match status" value="1"/>
</dbReference>
<name>A0A4Y2IVB7_ARAVE</name>
<dbReference type="InterPro" id="IPR024079">
    <property type="entry name" value="MetalloPept_cat_dom_sf"/>
</dbReference>
<dbReference type="GO" id="GO:0016485">
    <property type="term" value="P:protein processing"/>
    <property type="evidence" value="ECO:0007669"/>
    <property type="project" value="TreeGrafter"/>
</dbReference>
<evidence type="ECO:0000256" key="1">
    <source>
        <dbReference type="ARBA" id="ARBA00007357"/>
    </source>
</evidence>
<protein>
    <submittedName>
        <fullName evidence="4">Endothelin-converting enzyme</fullName>
    </submittedName>
</protein>
<feature type="non-terminal residue" evidence="4">
    <location>
        <position position="1"/>
    </location>
</feature>
<dbReference type="OrthoDB" id="6428845at2759"/>
<dbReference type="InterPro" id="IPR018497">
    <property type="entry name" value="Peptidase_M13_C"/>
</dbReference>
<reference evidence="4 6" key="1">
    <citation type="journal article" date="2019" name="Sci. Rep.">
        <title>Orb-weaving spider Araneus ventricosus genome elucidates the spidroin gene catalogue.</title>
        <authorList>
            <person name="Kono N."/>
            <person name="Nakamura H."/>
            <person name="Ohtoshi R."/>
            <person name="Moran D.A.P."/>
            <person name="Shinohara A."/>
            <person name="Yoshida Y."/>
            <person name="Fujiwara M."/>
            <person name="Mori M."/>
            <person name="Tomita M."/>
            <person name="Arakawa K."/>
        </authorList>
    </citation>
    <scope>NUCLEOTIDE SEQUENCE [LARGE SCALE GENOMIC DNA]</scope>
</reference>
<organism evidence="4 6">
    <name type="scientific">Araneus ventricosus</name>
    <name type="common">Orbweaver spider</name>
    <name type="synonym">Epeira ventricosa</name>
    <dbReference type="NCBI Taxonomy" id="182803"/>
    <lineage>
        <taxon>Eukaryota</taxon>
        <taxon>Metazoa</taxon>
        <taxon>Ecdysozoa</taxon>
        <taxon>Arthropoda</taxon>
        <taxon>Chelicerata</taxon>
        <taxon>Arachnida</taxon>
        <taxon>Araneae</taxon>
        <taxon>Araneomorphae</taxon>
        <taxon>Entelegynae</taxon>
        <taxon>Araneoidea</taxon>
        <taxon>Araneidae</taxon>
        <taxon>Araneus</taxon>
    </lineage>
</organism>
<sequence>FPAGILQAPFYDPHYPKSLNFGAMGVVMGHELTHAFDDQGREYDKFGNLHQWWKNSTVESFRERAQCFVDQYSSYVAFGENVSIFRNSHIFIFTCGLKLSKEIRLLYISFPAEKFKA</sequence>
<feature type="domain" description="Peptidase M13 C-terminal" evidence="2">
    <location>
        <begin position="1"/>
        <end position="76"/>
    </location>
</feature>
<dbReference type="Pfam" id="PF01431">
    <property type="entry name" value="Peptidase_M13"/>
    <property type="match status" value="1"/>
</dbReference>
<dbReference type="EMBL" id="BGPR01107909">
    <property type="protein sequence ID" value="GBM81199.1"/>
    <property type="molecule type" value="Genomic_DNA"/>
</dbReference>
<evidence type="ECO:0000313" key="4">
    <source>
        <dbReference type="EMBL" id="GBM81199.1"/>
    </source>
</evidence>
<dbReference type="EMBL" id="BGPR01107683">
    <property type="protein sequence ID" value="GBM80450.1"/>
    <property type="molecule type" value="Genomic_DNA"/>
</dbReference>
<dbReference type="PANTHER" id="PTHR11733:SF167">
    <property type="entry name" value="FI17812P1-RELATED"/>
    <property type="match status" value="1"/>
</dbReference>
<dbReference type="InterPro" id="IPR000718">
    <property type="entry name" value="Peptidase_M13"/>
</dbReference>
<dbReference type="Gene3D" id="3.40.390.10">
    <property type="entry name" value="Collagenase (Catalytic Domain)"/>
    <property type="match status" value="1"/>
</dbReference>
<evidence type="ECO:0000313" key="5">
    <source>
        <dbReference type="EMBL" id="GBM83522.1"/>
    </source>
</evidence>
<dbReference type="AlphaFoldDB" id="A0A4Y2IVB7"/>
<dbReference type="GO" id="GO:0005886">
    <property type="term" value="C:plasma membrane"/>
    <property type="evidence" value="ECO:0007669"/>
    <property type="project" value="TreeGrafter"/>
</dbReference>
<gene>
    <name evidence="4" type="primary">ECE_3</name>
    <name evidence="5" type="synonym">ECE_0</name>
    <name evidence="3" type="synonym">ECE_4</name>
    <name evidence="5" type="ORF">AVEN_142883_1</name>
    <name evidence="4" type="ORF">AVEN_271345_1</name>
    <name evidence="3" type="ORF">AVEN_274289_1</name>
</gene>
<dbReference type="Proteomes" id="UP000499080">
    <property type="component" value="Unassembled WGS sequence"/>
</dbReference>
<dbReference type="PROSITE" id="PS51885">
    <property type="entry name" value="NEPRILYSIN"/>
    <property type="match status" value="1"/>
</dbReference>
<comment type="caution">
    <text evidence="4">The sequence shown here is derived from an EMBL/GenBank/DDBJ whole genome shotgun (WGS) entry which is preliminary data.</text>
</comment>
<dbReference type="GO" id="GO:0004222">
    <property type="term" value="F:metalloendopeptidase activity"/>
    <property type="evidence" value="ECO:0007669"/>
    <property type="project" value="InterPro"/>
</dbReference>
<dbReference type="EMBL" id="BGPR01108681">
    <property type="protein sequence ID" value="GBM83522.1"/>
    <property type="molecule type" value="Genomic_DNA"/>
</dbReference>
<comment type="similarity">
    <text evidence="1">Belongs to the peptidase M13 family.</text>
</comment>
<evidence type="ECO:0000313" key="6">
    <source>
        <dbReference type="Proteomes" id="UP000499080"/>
    </source>
</evidence>
<proteinExistence type="inferred from homology"/>
<dbReference type="SUPFAM" id="SSF55486">
    <property type="entry name" value="Metalloproteases ('zincins'), catalytic domain"/>
    <property type="match status" value="1"/>
</dbReference>
<keyword evidence="6" id="KW-1185">Reference proteome</keyword>